<evidence type="ECO:0000313" key="7">
    <source>
        <dbReference type="EMBL" id="OWR51864.1"/>
    </source>
</evidence>
<reference evidence="7 8" key="1">
    <citation type="journal article" date="2011" name="Cell">
        <title>The monarch butterfly genome yields insights into long-distance migration.</title>
        <authorList>
            <person name="Zhan S."/>
            <person name="Merlin C."/>
            <person name="Boore J.L."/>
            <person name="Reppert S.M."/>
        </authorList>
    </citation>
    <scope>NUCLEOTIDE SEQUENCE [LARGE SCALE GENOMIC DNA]</scope>
    <source>
        <strain evidence="7">F-2</strain>
    </source>
</reference>
<dbReference type="EMBL" id="AGBW02009013">
    <property type="protein sequence ID" value="OWR51864.1"/>
    <property type="molecule type" value="Genomic_DNA"/>
</dbReference>
<protein>
    <submittedName>
        <fullName evidence="7">Uncharacterized protein</fullName>
    </submittedName>
</protein>
<comment type="caution">
    <text evidence="7">The sequence shown here is derived from an EMBL/GenBank/DDBJ whole genome shotgun (WGS) entry which is preliminary data.</text>
</comment>
<dbReference type="InParanoid" id="A0A212FDQ8"/>
<sequence>MQFCSPCFSRIVEIIDRYLTILLRLFRLFFVVYGKCRVPNAPKSCIAEIFNADTTDGGSPVKNGSSRPRMPRDTPTRPRDTHSRLFGQTGGNASVAPMITDTIRSNIQFGDSELNGSPAHSPKINGSATSTPSRGEMDNADHLSYTPPKRNPVTGDGVLLPPPRRRHPAASLRGANYPNSYPIDNLLEPQPTHRYITREWPPRTPNYYVESTIKPAKNIQHTPYTLLGLQTDDPERNHPVIDPDSLSPQPVLDRHWPPFPAQNYLEPQEHHIPHHPLPPHAFVGMTSALGERPQPDYKYNPIPTLDGPIDPFIVAKFDPPPTLFKYDRDAPIPDVTPIQTASGPGPSTLTGFPPIFHKYVPGYLFNVNRHAEDFNHKTYYLDYARRRELEGNPITGDGYKSLNGQINTVTSINGNSNILHNRVPPGGYSSGLW</sequence>
<feature type="region of interest" description="Disordered" evidence="6">
    <location>
        <begin position="109"/>
        <end position="176"/>
    </location>
</feature>
<keyword evidence="4" id="KW-0597">Phosphoprotein</keyword>
<evidence type="ECO:0000256" key="3">
    <source>
        <dbReference type="ARBA" id="ARBA00022490"/>
    </source>
</evidence>
<accession>A0A212FDQ8</accession>
<dbReference type="Pfam" id="PF17054">
    <property type="entry name" value="JUPITER"/>
    <property type="match status" value="1"/>
</dbReference>
<comment type="subcellular location">
    <subcellularLocation>
        <location evidence="2">Cytoplasm</location>
    </subcellularLocation>
    <subcellularLocation>
        <location evidence="1">Nucleus</location>
    </subcellularLocation>
</comment>
<dbReference type="KEGG" id="dpl:KGM_212490"/>
<gene>
    <name evidence="7" type="ORF">KGM_212490</name>
</gene>
<proteinExistence type="predicted"/>
<organism evidence="7 8">
    <name type="scientific">Danaus plexippus plexippus</name>
    <dbReference type="NCBI Taxonomy" id="278856"/>
    <lineage>
        <taxon>Eukaryota</taxon>
        <taxon>Metazoa</taxon>
        <taxon>Ecdysozoa</taxon>
        <taxon>Arthropoda</taxon>
        <taxon>Hexapoda</taxon>
        <taxon>Insecta</taxon>
        <taxon>Pterygota</taxon>
        <taxon>Neoptera</taxon>
        <taxon>Endopterygota</taxon>
        <taxon>Lepidoptera</taxon>
        <taxon>Glossata</taxon>
        <taxon>Ditrysia</taxon>
        <taxon>Papilionoidea</taxon>
        <taxon>Nymphalidae</taxon>
        <taxon>Danainae</taxon>
        <taxon>Danaini</taxon>
        <taxon>Danaina</taxon>
        <taxon>Danaus</taxon>
        <taxon>Danaus</taxon>
    </lineage>
</organism>
<dbReference type="GO" id="GO:0005737">
    <property type="term" value="C:cytoplasm"/>
    <property type="evidence" value="ECO:0007669"/>
    <property type="project" value="UniProtKB-SubCell"/>
</dbReference>
<name>A0A212FDQ8_DANPL</name>
<evidence type="ECO:0000256" key="2">
    <source>
        <dbReference type="ARBA" id="ARBA00004496"/>
    </source>
</evidence>
<evidence type="ECO:0000256" key="6">
    <source>
        <dbReference type="SAM" id="MobiDB-lite"/>
    </source>
</evidence>
<feature type="compositionally biased region" description="Basic and acidic residues" evidence="6">
    <location>
        <begin position="70"/>
        <end position="83"/>
    </location>
</feature>
<dbReference type="AlphaFoldDB" id="A0A212FDQ8"/>
<dbReference type="GO" id="GO:0005634">
    <property type="term" value="C:nucleus"/>
    <property type="evidence" value="ECO:0007669"/>
    <property type="project" value="UniProtKB-SubCell"/>
</dbReference>
<dbReference type="eggNOG" id="ENOG502TAMX">
    <property type="taxonomic scope" value="Eukaryota"/>
</dbReference>
<feature type="compositionally biased region" description="Polar residues" evidence="6">
    <location>
        <begin position="124"/>
        <end position="133"/>
    </location>
</feature>
<evidence type="ECO:0000256" key="4">
    <source>
        <dbReference type="ARBA" id="ARBA00022553"/>
    </source>
</evidence>
<feature type="region of interest" description="Disordered" evidence="6">
    <location>
        <begin position="56"/>
        <end position="97"/>
    </location>
</feature>
<dbReference type="InterPro" id="IPR033335">
    <property type="entry name" value="JUPITER"/>
</dbReference>
<evidence type="ECO:0000313" key="8">
    <source>
        <dbReference type="Proteomes" id="UP000007151"/>
    </source>
</evidence>
<evidence type="ECO:0000256" key="1">
    <source>
        <dbReference type="ARBA" id="ARBA00004123"/>
    </source>
</evidence>
<keyword evidence="3" id="KW-0963">Cytoplasm</keyword>
<evidence type="ECO:0000256" key="5">
    <source>
        <dbReference type="ARBA" id="ARBA00023242"/>
    </source>
</evidence>
<keyword evidence="5" id="KW-0539">Nucleus</keyword>
<dbReference type="Proteomes" id="UP000007151">
    <property type="component" value="Unassembled WGS sequence"/>
</dbReference>
<keyword evidence="8" id="KW-1185">Reference proteome</keyword>